<reference evidence="5 6" key="1">
    <citation type="journal article" date="2015" name="Nature">
        <title>rRNA introns, odd ribosomes, and small enigmatic genomes across a large radiation of phyla.</title>
        <authorList>
            <person name="Brown C.T."/>
            <person name="Hug L.A."/>
            <person name="Thomas B.C."/>
            <person name="Sharon I."/>
            <person name="Castelle C.J."/>
            <person name="Singh A."/>
            <person name="Wilkins M.J."/>
            <person name="Williams K.H."/>
            <person name="Banfield J.F."/>
        </authorList>
    </citation>
    <scope>NUCLEOTIDE SEQUENCE [LARGE SCALE GENOMIC DNA]</scope>
</reference>
<dbReference type="Gene3D" id="3.40.710.10">
    <property type="entry name" value="DD-peptidase/beta-lactamase superfamily"/>
    <property type="match status" value="1"/>
</dbReference>
<dbReference type="GO" id="GO:0071555">
    <property type="term" value="P:cell wall organization"/>
    <property type="evidence" value="ECO:0007669"/>
    <property type="project" value="TreeGrafter"/>
</dbReference>
<proteinExistence type="predicted"/>
<accession>A0A0G0GTS1</accession>
<dbReference type="Gene3D" id="3.30.450.330">
    <property type="match status" value="1"/>
</dbReference>
<dbReference type="AlphaFoldDB" id="A0A0G0GTS1"/>
<keyword evidence="2" id="KW-0472">Membrane</keyword>
<dbReference type="InterPro" id="IPR005311">
    <property type="entry name" value="PBP_dimer"/>
</dbReference>
<evidence type="ECO:0000256" key="1">
    <source>
        <dbReference type="ARBA" id="ARBA00004370"/>
    </source>
</evidence>
<dbReference type="SUPFAM" id="SSF56601">
    <property type="entry name" value="beta-lactamase/transpeptidase-like"/>
    <property type="match status" value="1"/>
</dbReference>
<comment type="subcellular location">
    <subcellularLocation>
        <location evidence="1">Membrane</location>
    </subcellularLocation>
</comment>
<feature type="non-terminal residue" evidence="5">
    <location>
        <position position="1"/>
    </location>
</feature>
<dbReference type="PANTHER" id="PTHR30627">
    <property type="entry name" value="PEPTIDOGLYCAN D,D-TRANSPEPTIDASE"/>
    <property type="match status" value="1"/>
</dbReference>
<comment type="caution">
    <text evidence="5">The sequence shown here is derived from an EMBL/GenBank/DDBJ whole genome shotgun (WGS) entry which is preliminary data.</text>
</comment>
<dbReference type="InterPro" id="IPR036138">
    <property type="entry name" value="PBP_dimer_sf"/>
</dbReference>
<gene>
    <name evidence="5" type="ORF">US50_C0048G0005</name>
</gene>
<sequence>KERADRQYATPGENIFERGSIFFKSRDGLLVNAATNLLGFKIAINPKEIRDSDKTYQLLNLIVKIDRDSYNVKVEKKSDPYEEIANRISREDADEIRKLKISGVYVYKEKWRFYPGNNLASQSIGLLGYKENDYAGRYGLEKYYNDILAQTQQSLYVNFFAEVFSSISDNIFKNEKKDGNIVTTIEPSVQGFLENQLDSVKSKWRAESVSGIIINPKDGAIYALGTVPNFNINESSNASDVKIFSNPLVENVFEPGSIIKPLTIAAGLDAGVINIESSYNDAGYIVVGDKKIENFDKKGRGTVKIQEILNQSLNTGAVYVMQKLGRQSFKEYMLNFGLADKTGIDLPNEAKSLVSNLNTNRDLEFATASFGQGIALTAMGAVRAFSSIANGGYLITPHLVSEIDYSDGDKKIIEYPVEGPVLKKETTEQISRMLIEVMDKGLLNGKYMIDGYSVAAKTGTAQIAKDDGSGYYEDKHLHSFFGYFPAYDPQFLVLLYISDPKDVKFAIQTLMDPFLNIAKFLINYYDVPPDR</sequence>
<organism evidence="5 6">
    <name type="scientific">Candidatus Nomurabacteria bacterium GW2011_GWB1_37_5</name>
    <dbReference type="NCBI Taxonomy" id="1618742"/>
    <lineage>
        <taxon>Bacteria</taxon>
        <taxon>Candidatus Nomuraibacteriota</taxon>
    </lineage>
</organism>
<dbReference type="Proteomes" id="UP000033876">
    <property type="component" value="Unassembled WGS sequence"/>
</dbReference>
<dbReference type="SUPFAM" id="SSF56519">
    <property type="entry name" value="Penicillin binding protein dimerisation domain"/>
    <property type="match status" value="1"/>
</dbReference>
<dbReference type="Pfam" id="PF00905">
    <property type="entry name" value="Transpeptidase"/>
    <property type="match status" value="1"/>
</dbReference>
<feature type="domain" description="Penicillin-binding protein dimerisation" evidence="4">
    <location>
        <begin position="34"/>
        <end position="149"/>
    </location>
</feature>
<dbReference type="Pfam" id="PF03717">
    <property type="entry name" value="PBP_dimer"/>
    <property type="match status" value="1"/>
</dbReference>
<dbReference type="InterPro" id="IPR012338">
    <property type="entry name" value="Beta-lactam/transpept-like"/>
</dbReference>
<evidence type="ECO:0000313" key="5">
    <source>
        <dbReference type="EMBL" id="KKQ34458.1"/>
    </source>
</evidence>
<dbReference type="PANTHER" id="PTHR30627:SF1">
    <property type="entry name" value="PEPTIDOGLYCAN D,D-TRANSPEPTIDASE FTSI"/>
    <property type="match status" value="1"/>
</dbReference>
<dbReference type="GO" id="GO:0008658">
    <property type="term" value="F:penicillin binding"/>
    <property type="evidence" value="ECO:0007669"/>
    <property type="project" value="InterPro"/>
</dbReference>
<dbReference type="Gene3D" id="3.90.1310.10">
    <property type="entry name" value="Penicillin-binding protein 2a (Domain 2)"/>
    <property type="match status" value="1"/>
</dbReference>
<name>A0A0G0GTS1_9BACT</name>
<evidence type="ECO:0000259" key="3">
    <source>
        <dbReference type="Pfam" id="PF00905"/>
    </source>
</evidence>
<feature type="domain" description="Penicillin-binding protein transpeptidase" evidence="3">
    <location>
        <begin position="212"/>
        <end position="501"/>
    </location>
</feature>
<protein>
    <submittedName>
        <fullName evidence="5">Penicillin-binding protein, transpeptidase domain protein</fullName>
    </submittedName>
</protein>
<dbReference type="InterPro" id="IPR050515">
    <property type="entry name" value="Beta-lactam/transpept"/>
</dbReference>
<evidence type="ECO:0000259" key="4">
    <source>
        <dbReference type="Pfam" id="PF03717"/>
    </source>
</evidence>
<dbReference type="EMBL" id="LBTF01000048">
    <property type="protein sequence ID" value="KKQ34458.1"/>
    <property type="molecule type" value="Genomic_DNA"/>
</dbReference>
<dbReference type="InterPro" id="IPR001460">
    <property type="entry name" value="PCN-bd_Tpept"/>
</dbReference>
<evidence type="ECO:0000313" key="6">
    <source>
        <dbReference type="Proteomes" id="UP000033876"/>
    </source>
</evidence>
<dbReference type="GO" id="GO:0005886">
    <property type="term" value="C:plasma membrane"/>
    <property type="evidence" value="ECO:0007669"/>
    <property type="project" value="TreeGrafter"/>
</dbReference>
<evidence type="ECO:0000256" key="2">
    <source>
        <dbReference type="ARBA" id="ARBA00023136"/>
    </source>
</evidence>